<feature type="region of interest" description="Disordered" evidence="1">
    <location>
        <begin position="29"/>
        <end position="57"/>
    </location>
</feature>
<dbReference type="AlphaFoldDB" id="A0A6N2W2I7"/>
<feature type="compositionally biased region" description="Low complexity" evidence="1">
    <location>
        <begin position="29"/>
        <end position="50"/>
    </location>
</feature>
<proteinExistence type="predicted"/>
<keyword evidence="2" id="KW-0732">Signal</keyword>
<dbReference type="RefSeq" id="WP_006566467.1">
    <property type="nucleotide sequence ID" value="NZ_BAABRZ010000002.1"/>
</dbReference>
<evidence type="ECO:0000256" key="2">
    <source>
        <dbReference type="SAM" id="SignalP"/>
    </source>
</evidence>
<dbReference type="PROSITE" id="PS51257">
    <property type="entry name" value="PROKAR_LIPOPROTEIN"/>
    <property type="match status" value="1"/>
</dbReference>
<evidence type="ECO:0008006" key="4">
    <source>
        <dbReference type="Google" id="ProtNLM"/>
    </source>
</evidence>
<protein>
    <recommendedName>
        <fullName evidence="4">Ubiquinone biosynthesis protein</fullName>
    </recommendedName>
</protein>
<sequence length="162" mass="17899">MKKKCWMLTMVAVLTLSVAAMFTGCSNKNDATTTEKTTEGGSSTTATNNDLGDDVEDAADDVADGAKDLADDVANGFDDYDDAHDYLINKLGSDGNGQYEVRNKDQDVTEYRDGAKGYHFEIYDTSKDSGKKYGDFYVDKDNGKIYKKNTDTKKVEEYKAKK</sequence>
<dbReference type="GeneID" id="69470057"/>
<feature type="signal peptide" evidence="2">
    <location>
        <begin position="1"/>
        <end position="20"/>
    </location>
</feature>
<evidence type="ECO:0000313" key="3">
    <source>
        <dbReference type="EMBL" id="VYT35182.1"/>
    </source>
</evidence>
<gene>
    <name evidence="3" type="ORF">ACLFYP115_02908</name>
</gene>
<organism evidence="3">
    <name type="scientific">Anaerostipes caccae</name>
    <dbReference type="NCBI Taxonomy" id="105841"/>
    <lineage>
        <taxon>Bacteria</taxon>
        <taxon>Bacillati</taxon>
        <taxon>Bacillota</taxon>
        <taxon>Clostridia</taxon>
        <taxon>Lachnospirales</taxon>
        <taxon>Lachnospiraceae</taxon>
        <taxon>Anaerostipes</taxon>
    </lineage>
</organism>
<reference evidence="3" key="1">
    <citation type="submission" date="2019-11" db="EMBL/GenBank/DDBJ databases">
        <authorList>
            <person name="Feng L."/>
        </authorList>
    </citation>
    <scope>NUCLEOTIDE SEQUENCE</scope>
    <source>
        <strain evidence="3">AcaccaeLFYP115</strain>
    </source>
</reference>
<evidence type="ECO:0000256" key="1">
    <source>
        <dbReference type="SAM" id="MobiDB-lite"/>
    </source>
</evidence>
<name>A0A6N2W2I7_9FIRM</name>
<accession>A0A6N2W2I7</accession>
<feature type="chain" id="PRO_5039342736" description="Ubiquinone biosynthesis protein" evidence="2">
    <location>
        <begin position="21"/>
        <end position="162"/>
    </location>
</feature>
<dbReference type="EMBL" id="CACRSQ010000007">
    <property type="protein sequence ID" value="VYT35182.1"/>
    <property type="molecule type" value="Genomic_DNA"/>
</dbReference>